<keyword evidence="3" id="KW-1185">Reference proteome</keyword>
<dbReference type="Proteomes" id="UP000515123">
    <property type="component" value="Linkage group 23"/>
</dbReference>
<dbReference type="OrthoDB" id="196264at2759"/>
<keyword evidence="2" id="KW-0472">Membrane</keyword>
<feature type="region of interest" description="Disordered" evidence="1">
    <location>
        <begin position="79"/>
        <end position="120"/>
    </location>
</feature>
<keyword evidence="2" id="KW-1133">Transmembrane helix</keyword>
<dbReference type="RefSeq" id="XP_020114365.1">
    <property type="nucleotide sequence ID" value="XM_020258776.1"/>
</dbReference>
<feature type="compositionally biased region" description="Low complexity" evidence="1">
    <location>
        <begin position="99"/>
        <end position="120"/>
    </location>
</feature>
<evidence type="ECO:0000256" key="1">
    <source>
        <dbReference type="SAM" id="MobiDB-lite"/>
    </source>
</evidence>
<reference evidence="3" key="1">
    <citation type="journal article" date="2015" name="Nat. Genet.">
        <title>The pineapple genome and the evolution of CAM photosynthesis.</title>
        <authorList>
            <person name="Ming R."/>
            <person name="VanBuren R."/>
            <person name="Wai C.M."/>
            <person name="Tang H."/>
            <person name="Schatz M.C."/>
            <person name="Bowers J.E."/>
            <person name="Lyons E."/>
            <person name="Wang M.L."/>
            <person name="Chen J."/>
            <person name="Biggers E."/>
            <person name="Zhang J."/>
            <person name="Huang L."/>
            <person name="Zhang L."/>
            <person name="Miao W."/>
            <person name="Zhang J."/>
            <person name="Ye Z."/>
            <person name="Miao C."/>
            <person name="Lin Z."/>
            <person name="Wang H."/>
            <person name="Zhou H."/>
            <person name="Yim W.C."/>
            <person name="Priest H.D."/>
            <person name="Zheng C."/>
            <person name="Woodhouse M."/>
            <person name="Edger P.P."/>
            <person name="Guyot R."/>
            <person name="Guo H.B."/>
            <person name="Guo H."/>
            <person name="Zheng G."/>
            <person name="Singh R."/>
            <person name="Sharma A."/>
            <person name="Min X."/>
            <person name="Zheng Y."/>
            <person name="Lee H."/>
            <person name="Gurtowski J."/>
            <person name="Sedlazeck F.J."/>
            <person name="Harkess A."/>
            <person name="McKain M.R."/>
            <person name="Liao Z."/>
            <person name="Fang J."/>
            <person name="Liu J."/>
            <person name="Zhang X."/>
            <person name="Zhang Q."/>
            <person name="Hu W."/>
            <person name="Qin Y."/>
            <person name="Wang K."/>
            <person name="Chen L.Y."/>
            <person name="Shirley N."/>
            <person name="Lin Y.R."/>
            <person name="Liu L.Y."/>
            <person name="Hernandez A.G."/>
            <person name="Wright C.L."/>
            <person name="Bulone V."/>
            <person name="Tuskan G.A."/>
            <person name="Heath K."/>
            <person name="Zee F."/>
            <person name="Moore P.H."/>
            <person name="Sunkar R."/>
            <person name="Leebens-Mack J.H."/>
            <person name="Mockler T."/>
            <person name="Bennetzen J.L."/>
            <person name="Freeling M."/>
            <person name="Sankoff D."/>
            <person name="Paterson A.H."/>
            <person name="Zhu X."/>
            <person name="Yang X."/>
            <person name="Smith J.A."/>
            <person name="Cushman J.C."/>
            <person name="Paull R.E."/>
            <person name="Yu Q."/>
        </authorList>
    </citation>
    <scope>NUCLEOTIDE SEQUENCE [LARGE SCALE GENOMIC DNA]</scope>
    <source>
        <strain evidence="3">cv. F153</strain>
    </source>
</reference>
<accession>A0A6P5HIQ2</accession>
<organism evidence="3 4">
    <name type="scientific">Ananas comosus</name>
    <name type="common">Pineapple</name>
    <name type="synonym">Ananas ananas</name>
    <dbReference type="NCBI Taxonomy" id="4615"/>
    <lineage>
        <taxon>Eukaryota</taxon>
        <taxon>Viridiplantae</taxon>
        <taxon>Streptophyta</taxon>
        <taxon>Embryophyta</taxon>
        <taxon>Tracheophyta</taxon>
        <taxon>Spermatophyta</taxon>
        <taxon>Magnoliopsida</taxon>
        <taxon>Liliopsida</taxon>
        <taxon>Poales</taxon>
        <taxon>Bromeliaceae</taxon>
        <taxon>Bromelioideae</taxon>
        <taxon>Ananas</taxon>
    </lineage>
</organism>
<feature type="transmembrane region" description="Helical" evidence="2">
    <location>
        <begin position="185"/>
        <end position="204"/>
    </location>
</feature>
<sequence length="213" mass="21527">MNSGIPSDVAAEEAVEACSRIQEMAFRIITIASVVYPSSSSPPPPPTVAPAPLIVSSSPAGANSCFAVGRLPCGSSTLAATTSSPSTSATPSPPPPSSTPTATPPTSAICTTSSSSSASTSGVNVLGTCLLAKPAGGTAFEVDRGQKLIFKVKIWWAGLMRGAVSIALAYNKFTRAIYTQLPSNAVMITSTITVVLFGTIAMVGESKKSIVTS</sequence>
<proteinExistence type="predicted"/>
<dbReference type="AlphaFoldDB" id="A0A6P5HIQ2"/>
<reference evidence="4" key="2">
    <citation type="submission" date="2025-08" db="UniProtKB">
        <authorList>
            <consortium name="RefSeq"/>
        </authorList>
    </citation>
    <scope>IDENTIFICATION</scope>
    <source>
        <tissue evidence="4">Leaf</tissue>
    </source>
</reference>
<feature type="compositionally biased region" description="Low complexity" evidence="1">
    <location>
        <begin position="79"/>
        <end position="90"/>
    </location>
</feature>
<name>A0A6P5HIQ2_ANACO</name>
<evidence type="ECO:0000313" key="3">
    <source>
        <dbReference type="Proteomes" id="UP000515123"/>
    </source>
</evidence>
<dbReference type="GeneID" id="109728384"/>
<protein>
    <submittedName>
        <fullName evidence="4">Myc-associated zinc finger protein-like</fullName>
    </submittedName>
</protein>
<evidence type="ECO:0000256" key="2">
    <source>
        <dbReference type="SAM" id="Phobius"/>
    </source>
</evidence>
<keyword evidence="2" id="KW-0812">Transmembrane</keyword>
<evidence type="ECO:0000313" key="4">
    <source>
        <dbReference type="RefSeq" id="XP_020114365.1"/>
    </source>
</evidence>
<gene>
    <name evidence="4" type="primary">LOC109728384</name>
</gene>